<keyword evidence="2" id="KW-0378">Hydrolase</keyword>
<dbReference type="EMBL" id="MHJJ01000014">
    <property type="protein sequence ID" value="OGY65213.1"/>
    <property type="molecule type" value="Genomic_DNA"/>
</dbReference>
<accession>A0A1G1ZKQ2</accession>
<evidence type="ECO:0000256" key="2">
    <source>
        <dbReference type="ARBA" id="ARBA00022801"/>
    </source>
</evidence>
<dbReference type="InterPro" id="IPR001940">
    <property type="entry name" value="Peptidase_S1C"/>
</dbReference>
<protein>
    <recommendedName>
        <fullName evidence="5">Serine protease</fullName>
    </recommendedName>
</protein>
<comment type="caution">
    <text evidence="3">The sequence shown here is derived from an EMBL/GenBank/DDBJ whole genome shotgun (WGS) entry which is preliminary data.</text>
</comment>
<organism evidence="3 4">
    <name type="scientific">Candidatus Harrisonbacteria bacterium RIFCSPLOWO2_01_FULL_44_18</name>
    <dbReference type="NCBI Taxonomy" id="1798407"/>
    <lineage>
        <taxon>Bacteria</taxon>
        <taxon>Candidatus Harrisoniibacteriota</taxon>
    </lineage>
</organism>
<name>A0A1G1ZKQ2_9BACT</name>
<dbReference type="GO" id="GO:0006508">
    <property type="term" value="P:proteolysis"/>
    <property type="evidence" value="ECO:0007669"/>
    <property type="project" value="UniProtKB-KW"/>
</dbReference>
<dbReference type="SUPFAM" id="SSF50494">
    <property type="entry name" value="Trypsin-like serine proteases"/>
    <property type="match status" value="1"/>
</dbReference>
<sequence>MFVKRLAVAAIFALSSLGCSTLNSSRPSVQDRLRPNIAQRDKTPAEIYAEADYLAYIELDIEVTDTEGNVEERKGWLSGALIYRASEYYILTAGHITQTGGKIIKISAYLKNGVGPEEVEILGVDKDLDAAILKFKNPYFTFSGRVARLGNSSKLNVGDQVVALGTPLGIRDALSVGWVMSLLSDDPRFTQSSLIIHQAPINRGNSGGPLLNMRGEVVGINVMFLYDNRVWVSYPMSIAVPIDDIKRILPELISGNKRVNN</sequence>
<dbReference type="InterPro" id="IPR051201">
    <property type="entry name" value="Chloro_Bact_Ser_Proteases"/>
</dbReference>
<dbReference type="PANTHER" id="PTHR43343:SF3">
    <property type="entry name" value="PROTEASE DO-LIKE 8, CHLOROPLASTIC"/>
    <property type="match status" value="1"/>
</dbReference>
<keyword evidence="1" id="KW-0645">Protease</keyword>
<dbReference type="GO" id="GO:0004252">
    <property type="term" value="F:serine-type endopeptidase activity"/>
    <property type="evidence" value="ECO:0007669"/>
    <property type="project" value="InterPro"/>
</dbReference>
<dbReference type="PRINTS" id="PR00834">
    <property type="entry name" value="PROTEASES2C"/>
</dbReference>
<dbReference type="PANTHER" id="PTHR43343">
    <property type="entry name" value="PEPTIDASE S12"/>
    <property type="match status" value="1"/>
</dbReference>
<evidence type="ECO:0008006" key="5">
    <source>
        <dbReference type="Google" id="ProtNLM"/>
    </source>
</evidence>
<dbReference type="Pfam" id="PF13365">
    <property type="entry name" value="Trypsin_2"/>
    <property type="match status" value="1"/>
</dbReference>
<dbReference type="InterPro" id="IPR009003">
    <property type="entry name" value="Peptidase_S1_PA"/>
</dbReference>
<dbReference type="Proteomes" id="UP000177942">
    <property type="component" value="Unassembled WGS sequence"/>
</dbReference>
<proteinExistence type="predicted"/>
<evidence type="ECO:0000256" key="1">
    <source>
        <dbReference type="ARBA" id="ARBA00022670"/>
    </source>
</evidence>
<dbReference type="PROSITE" id="PS51257">
    <property type="entry name" value="PROKAR_LIPOPROTEIN"/>
    <property type="match status" value="1"/>
</dbReference>
<dbReference type="Gene3D" id="2.40.10.120">
    <property type="match status" value="1"/>
</dbReference>
<evidence type="ECO:0000313" key="4">
    <source>
        <dbReference type="Proteomes" id="UP000177942"/>
    </source>
</evidence>
<evidence type="ECO:0000313" key="3">
    <source>
        <dbReference type="EMBL" id="OGY65213.1"/>
    </source>
</evidence>
<dbReference type="STRING" id="1798407.A3A16_00790"/>
<reference evidence="3 4" key="1">
    <citation type="journal article" date="2016" name="Nat. Commun.">
        <title>Thousands of microbial genomes shed light on interconnected biogeochemical processes in an aquifer system.</title>
        <authorList>
            <person name="Anantharaman K."/>
            <person name="Brown C.T."/>
            <person name="Hug L.A."/>
            <person name="Sharon I."/>
            <person name="Castelle C.J."/>
            <person name="Probst A.J."/>
            <person name="Thomas B.C."/>
            <person name="Singh A."/>
            <person name="Wilkins M.J."/>
            <person name="Karaoz U."/>
            <person name="Brodie E.L."/>
            <person name="Williams K.H."/>
            <person name="Hubbard S.S."/>
            <person name="Banfield J.F."/>
        </authorList>
    </citation>
    <scope>NUCLEOTIDE SEQUENCE [LARGE SCALE GENOMIC DNA]</scope>
</reference>
<gene>
    <name evidence="3" type="ORF">A3A16_00790</name>
</gene>
<dbReference type="AlphaFoldDB" id="A0A1G1ZKQ2"/>